<evidence type="ECO:0000313" key="13">
    <source>
        <dbReference type="Proteomes" id="UP000502823"/>
    </source>
</evidence>
<evidence type="ECO:0000256" key="7">
    <source>
        <dbReference type="ARBA" id="ARBA00023170"/>
    </source>
</evidence>
<organism evidence="12 13">
    <name type="scientific">Coptotermes formosanus</name>
    <name type="common">Formosan subterranean termite</name>
    <dbReference type="NCBI Taxonomy" id="36987"/>
    <lineage>
        <taxon>Eukaryota</taxon>
        <taxon>Metazoa</taxon>
        <taxon>Ecdysozoa</taxon>
        <taxon>Arthropoda</taxon>
        <taxon>Hexapoda</taxon>
        <taxon>Insecta</taxon>
        <taxon>Pterygota</taxon>
        <taxon>Neoptera</taxon>
        <taxon>Polyneoptera</taxon>
        <taxon>Dictyoptera</taxon>
        <taxon>Blattodea</taxon>
        <taxon>Blattoidea</taxon>
        <taxon>Termitoidae</taxon>
        <taxon>Rhinotermitidae</taxon>
        <taxon>Coptotermes</taxon>
    </lineage>
</organism>
<feature type="transmembrane region" description="Helical" evidence="10">
    <location>
        <begin position="71"/>
        <end position="92"/>
    </location>
</feature>
<comment type="similarity">
    <text evidence="10">Belongs to the G-protein coupled receptor 1 family. Vasopressin/oxytocin receptor subfamily.</text>
</comment>
<feature type="domain" description="G-protein coupled receptors family 1 profile" evidence="11">
    <location>
        <begin position="1"/>
        <end position="183"/>
    </location>
</feature>
<dbReference type="InterPro" id="IPR052665">
    <property type="entry name" value="Neuropeptide-GPCR"/>
</dbReference>
<keyword evidence="7 10" id="KW-0675">Receptor</keyword>
<dbReference type="AlphaFoldDB" id="A0A6L2PQA5"/>
<keyword evidence="4 10" id="KW-1133">Transmembrane helix</keyword>
<feature type="non-terminal residue" evidence="12">
    <location>
        <position position="1"/>
    </location>
</feature>
<dbReference type="GO" id="GO:0005886">
    <property type="term" value="C:plasma membrane"/>
    <property type="evidence" value="ECO:0007669"/>
    <property type="project" value="UniProtKB-SubCell"/>
</dbReference>
<dbReference type="GO" id="GO:0008188">
    <property type="term" value="F:neuropeptide receptor activity"/>
    <property type="evidence" value="ECO:0007669"/>
    <property type="project" value="TreeGrafter"/>
</dbReference>
<dbReference type="InParanoid" id="A0A6L2PQA5"/>
<gene>
    <name evidence="12" type="ORF">Cfor_04642</name>
</gene>
<evidence type="ECO:0000256" key="6">
    <source>
        <dbReference type="ARBA" id="ARBA00023136"/>
    </source>
</evidence>
<feature type="transmembrane region" description="Helical" evidence="10">
    <location>
        <begin position="29"/>
        <end position="50"/>
    </location>
</feature>
<dbReference type="PANTHER" id="PTHR24224:SF6">
    <property type="entry name" value="CARDIOACCELERATORY PEPTIDE RECEPTOR-RELATED"/>
    <property type="match status" value="1"/>
</dbReference>
<evidence type="ECO:0000256" key="8">
    <source>
        <dbReference type="ARBA" id="ARBA00023180"/>
    </source>
</evidence>
<comment type="caution">
    <text evidence="10">Lacks conserved residue(s) required for the propagation of feature annotation.</text>
</comment>
<keyword evidence="3 10" id="KW-0812">Transmembrane</keyword>
<comment type="caution">
    <text evidence="12">The sequence shown here is derived from an EMBL/GenBank/DDBJ whole genome shotgun (WGS) entry which is preliminary data.</text>
</comment>
<dbReference type="GO" id="GO:0005000">
    <property type="term" value="F:vasopressin receptor activity"/>
    <property type="evidence" value="ECO:0007669"/>
    <property type="project" value="InterPro"/>
</dbReference>
<dbReference type="PANTHER" id="PTHR24224">
    <property type="entry name" value="CARDIOACCELERATORY PEPTIDE RECEPTOR-RELATED"/>
    <property type="match status" value="1"/>
</dbReference>
<evidence type="ECO:0000256" key="4">
    <source>
        <dbReference type="ARBA" id="ARBA00022989"/>
    </source>
</evidence>
<dbReference type="PROSITE" id="PS50262">
    <property type="entry name" value="G_PROTEIN_RECEP_F1_2"/>
    <property type="match status" value="1"/>
</dbReference>
<accession>A0A6L2PQA5</accession>
<dbReference type="SUPFAM" id="SSF81321">
    <property type="entry name" value="Family A G protein-coupled receptor-like"/>
    <property type="match status" value="1"/>
</dbReference>
<evidence type="ECO:0000256" key="1">
    <source>
        <dbReference type="ARBA" id="ARBA00004651"/>
    </source>
</evidence>
<comment type="subcellular location">
    <subcellularLocation>
        <location evidence="1 10">Cell membrane</location>
        <topology evidence="1 10">Multi-pass membrane protein</topology>
    </subcellularLocation>
</comment>
<keyword evidence="2" id="KW-1003">Cell membrane</keyword>
<evidence type="ECO:0000256" key="5">
    <source>
        <dbReference type="ARBA" id="ARBA00023040"/>
    </source>
</evidence>
<dbReference type="PRINTS" id="PR00237">
    <property type="entry name" value="GPCRRHODOPSN"/>
</dbReference>
<evidence type="ECO:0000256" key="2">
    <source>
        <dbReference type="ARBA" id="ARBA00022475"/>
    </source>
</evidence>
<keyword evidence="5 10" id="KW-0297">G-protein coupled receptor</keyword>
<dbReference type="PRINTS" id="PR00896">
    <property type="entry name" value="VASOPRESSINR"/>
</dbReference>
<evidence type="ECO:0000256" key="10">
    <source>
        <dbReference type="RuleBase" id="RU046427"/>
    </source>
</evidence>
<evidence type="ECO:0000256" key="9">
    <source>
        <dbReference type="ARBA" id="ARBA00023224"/>
    </source>
</evidence>
<reference evidence="13" key="1">
    <citation type="submission" date="2020-01" db="EMBL/GenBank/DDBJ databases">
        <title>Draft genome sequence of the Termite Coptotermes fromosanus.</title>
        <authorList>
            <person name="Itakura S."/>
            <person name="Yosikawa Y."/>
            <person name="Umezawa K."/>
        </authorList>
    </citation>
    <scope>NUCLEOTIDE SEQUENCE [LARGE SCALE GENOMIC DNA]</scope>
</reference>
<evidence type="ECO:0000259" key="11">
    <source>
        <dbReference type="PROSITE" id="PS50262"/>
    </source>
</evidence>
<name>A0A6L2PQA5_COPFO</name>
<dbReference type="PROSITE" id="PS00237">
    <property type="entry name" value="G_PROTEIN_RECEP_F1_1"/>
    <property type="match status" value="1"/>
</dbReference>
<evidence type="ECO:0000313" key="12">
    <source>
        <dbReference type="EMBL" id="GFG34763.1"/>
    </source>
</evidence>
<evidence type="ECO:0000256" key="3">
    <source>
        <dbReference type="ARBA" id="ARBA00022692"/>
    </source>
</evidence>
<keyword evidence="6 10" id="KW-0472">Membrane</keyword>
<dbReference type="InterPro" id="IPR001817">
    <property type="entry name" value="Vasoprsn_rcpt"/>
</dbReference>
<dbReference type="EMBL" id="BLKM01000502">
    <property type="protein sequence ID" value="GFG34763.1"/>
    <property type="molecule type" value="Genomic_DNA"/>
</dbReference>
<keyword evidence="9 10" id="KW-0807">Transducer</keyword>
<dbReference type="OrthoDB" id="5987909at2759"/>
<dbReference type="InterPro" id="IPR000276">
    <property type="entry name" value="GPCR_Rhodpsn"/>
</dbReference>
<dbReference type="InterPro" id="IPR017452">
    <property type="entry name" value="GPCR_Rhodpsn_7TM"/>
</dbReference>
<protein>
    <recommendedName>
        <fullName evidence="11">G-protein coupled receptors family 1 profile domain-containing protein</fullName>
    </recommendedName>
</protein>
<dbReference type="Proteomes" id="UP000502823">
    <property type="component" value="Unassembled WGS sequence"/>
</dbReference>
<dbReference type="Pfam" id="PF00001">
    <property type="entry name" value="7tm_1"/>
    <property type="match status" value="1"/>
</dbReference>
<proteinExistence type="inferred from homology"/>
<feature type="transmembrane region" description="Helical" evidence="10">
    <location>
        <begin position="112"/>
        <end position="139"/>
    </location>
</feature>
<dbReference type="Gene3D" id="1.20.1070.10">
    <property type="entry name" value="Rhodopsin 7-helix transmembrane proteins"/>
    <property type="match status" value="1"/>
</dbReference>
<keyword evidence="8 10" id="KW-0325">Glycoprotein</keyword>
<keyword evidence="13" id="KW-1185">Reference proteome</keyword>
<sequence>LSVGLISVLTDIIWRITIAWNAGNIACKVIRFLQCVVTYSSTYVLVALSIDRYDAITHPMNFSGSCKRARLLVAVAWVISAIFSVPILILYHETAIEGRLQCWIEFSEQWQWQLYMTLVAVILFVVPALIISACYTVIVSTIWSKSKQMTPDPNRRLRRASSRGIIPKAKVKTVKMTFVIVFATKRKGHSESDIPETQRGVIWRSVHSDSECERFQCRCVKRVRLATPAQQQCTKTYYANGWNIQIQKSGKLQEPRLERKAVEKKYTENVKERCILYICCLLNDSINCCKYVASKGKMISGRRIKMCVTGSRHVLI</sequence>